<name>A0A177E8W8_9BACT</name>
<gene>
    <name evidence="2" type="ORF">TH606_01900</name>
</gene>
<evidence type="ECO:0000256" key="1">
    <source>
        <dbReference type="SAM" id="MobiDB-lite"/>
    </source>
</evidence>
<dbReference type="Proteomes" id="UP000076964">
    <property type="component" value="Unassembled WGS sequence"/>
</dbReference>
<organism evidence="2 3">
    <name type="scientific">Thermodesulfatator autotrophicus</name>
    <dbReference type="NCBI Taxonomy" id="1795632"/>
    <lineage>
        <taxon>Bacteria</taxon>
        <taxon>Pseudomonadati</taxon>
        <taxon>Thermodesulfobacteriota</taxon>
        <taxon>Thermodesulfobacteria</taxon>
        <taxon>Thermodesulfobacteriales</taxon>
        <taxon>Thermodesulfatatoraceae</taxon>
        <taxon>Thermodesulfatator</taxon>
    </lineage>
</organism>
<protein>
    <submittedName>
        <fullName evidence="2">Uncharacterized protein</fullName>
    </submittedName>
</protein>
<proteinExistence type="predicted"/>
<accession>A0A177E8W8</accession>
<comment type="caution">
    <text evidence="2">The sequence shown here is derived from an EMBL/GenBank/DDBJ whole genome shotgun (WGS) entry which is preliminary data.</text>
</comment>
<feature type="region of interest" description="Disordered" evidence="1">
    <location>
        <begin position="121"/>
        <end position="148"/>
    </location>
</feature>
<reference evidence="2 3" key="1">
    <citation type="submission" date="2016-02" db="EMBL/GenBank/DDBJ databases">
        <title>Draft genome sequence of Thermodesulfatator sp. S606.</title>
        <authorList>
            <person name="Lai Q."/>
            <person name="Cao J."/>
            <person name="Dupont S."/>
            <person name="Shao Z."/>
            <person name="Jebbar M."/>
            <person name="Alain K."/>
        </authorList>
    </citation>
    <scope>NUCLEOTIDE SEQUENCE [LARGE SCALE GENOMIC DNA]</scope>
    <source>
        <strain evidence="2 3">S606</strain>
    </source>
</reference>
<dbReference type="AlphaFoldDB" id="A0A177E8W8"/>
<evidence type="ECO:0000313" key="3">
    <source>
        <dbReference type="Proteomes" id="UP000076964"/>
    </source>
</evidence>
<keyword evidence="3" id="KW-1185">Reference proteome</keyword>
<dbReference type="STRING" id="1795632.TH606_01900"/>
<evidence type="ECO:0000313" key="2">
    <source>
        <dbReference type="EMBL" id="OAG28355.1"/>
    </source>
</evidence>
<sequence length="148" mass="16858">MTNRQLRDKETGKTLRLLPLAVDFRSQKRFSLGALRSAIRLSVLNSFRQAAQEARYEIGAETPSHTTVYRNFRDIFDGNEISFRNREFRYLMADTMKICLQAGRGLDGGWAEVRVVLGAQRPEGPWTPPRGKGIGEEEDGKQDKQERG</sequence>
<dbReference type="EMBL" id="LSFI01000006">
    <property type="protein sequence ID" value="OAG28355.1"/>
    <property type="molecule type" value="Genomic_DNA"/>
</dbReference>